<feature type="region of interest" description="Disordered" evidence="4">
    <location>
        <begin position="57"/>
        <end position="77"/>
    </location>
</feature>
<dbReference type="NCBIfam" id="TIGR01613">
    <property type="entry name" value="primase_Cterm"/>
    <property type="match status" value="1"/>
</dbReference>
<dbReference type="PANTHER" id="PTHR35372:SF2">
    <property type="entry name" value="SF3 HELICASE DOMAIN-CONTAINING PROTEIN"/>
    <property type="match status" value="1"/>
</dbReference>
<evidence type="ECO:0000256" key="3">
    <source>
        <dbReference type="ARBA" id="ARBA00022840"/>
    </source>
</evidence>
<dbReference type="Proteomes" id="UP001568698">
    <property type="component" value="Unassembled WGS sequence"/>
</dbReference>
<comment type="caution">
    <text evidence="6">The sequence shown here is derived from an EMBL/GenBank/DDBJ whole genome shotgun (WGS) entry which is preliminary data.</text>
</comment>
<dbReference type="InterPro" id="IPR014015">
    <property type="entry name" value="Helicase_SF3_DNA-vir"/>
</dbReference>
<sequence length="609" mass="68277">MADDRMMSQAAPLLDLPDGYTLGKDAAGRWDVVVPDGFDWMNEKNLAELTDLKRQLEESLSPPPVPRDQAAPPAEPELDMPWLSLDPGFILECMGRNVTGDAELYAAMHKDKVAINITTGGDKKTPETLEFTGHHWRMDESGVYAYSLVENVAMAYWHAHQVTTVSKFKAAIEDKHNELLHTAAEADQKILRGDIDSLEKQLAERTKGVSKRIYSLRAPTRESSVITKARSITGFPLNCRSSWLDNRPNLLPVANGIIDLETGDFRPGRPDDWMVRAAPVEWRGADFDRAAWEEFLRTVYTNPEIDEPEPDLVPFIQRLCGYALLGATPDHILPILTGRGRNGKSTLLNTLYWTLGPLACGLPSELLLDQGVSRSADSPTPSIMSLKGLRLAWASETAEGRKFSIERVKWLTGGDPLTGRHPNDKYPTTFDPTHLMFLLTNNLPSAPATDYAFWKRVLAIPHRISFVHGEPTQVFERPIDKRLESKLAACLPGVLAWLVEGHMAWRAYGLCPPAVVTEATDKYREGEDTLGEFLFECCEIGNGLRVGSSKLYSVFEEWYHLRAGKFPPAQKKFGNWMNDKGFERQKSGTVYYIGLDLKMEHQDGFHPEE</sequence>
<dbReference type="SMART" id="SM00885">
    <property type="entry name" value="D5_N"/>
    <property type="match status" value="1"/>
</dbReference>
<dbReference type="InterPro" id="IPR051620">
    <property type="entry name" value="ORF904-like_C"/>
</dbReference>
<dbReference type="InterPro" id="IPR006500">
    <property type="entry name" value="Helicase_put_C_phage/plasmid"/>
</dbReference>
<dbReference type="EMBL" id="JBGLYH010000023">
    <property type="protein sequence ID" value="MEZ7197010.1"/>
    <property type="molecule type" value="Genomic_DNA"/>
</dbReference>
<dbReference type="InterPro" id="IPR014818">
    <property type="entry name" value="Phage/plasmid_primase_P4_C"/>
</dbReference>
<dbReference type="PROSITE" id="PS51206">
    <property type="entry name" value="SF3_HELICASE_1"/>
    <property type="match status" value="1"/>
</dbReference>
<feature type="domain" description="SF3 helicase" evidence="5">
    <location>
        <begin position="311"/>
        <end position="479"/>
    </location>
</feature>
<evidence type="ECO:0000256" key="4">
    <source>
        <dbReference type="SAM" id="MobiDB-lite"/>
    </source>
</evidence>
<evidence type="ECO:0000256" key="2">
    <source>
        <dbReference type="ARBA" id="ARBA00022801"/>
    </source>
</evidence>
<keyword evidence="2" id="KW-0378">Hydrolase</keyword>
<protein>
    <submittedName>
        <fullName evidence="6">Phage/plasmid primase, P4 family</fullName>
    </submittedName>
</protein>
<keyword evidence="1" id="KW-0547">Nucleotide-binding</keyword>
<accession>A0ABV4K2Z4</accession>
<dbReference type="RefSeq" id="WP_371386529.1">
    <property type="nucleotide sequence ID" value="NZ_JBGLYH010000023.1"/>
</dbReference>
<organism evidence="6 7">
    <name type="scientific">Pseudodesulfovibrio karagichevae</name>
    <dbReference type="NCBI Taxonomy" id="3239305"/>
    <lineage>
        <taxon>Bacteria</taxon>
        <taxon>Pseudomonadati</taxon>
        <taxon>Thermodesulfobacteriota</taxon>
        <taxon>Desulfovibrionia</taxon>
        <taxon>Desulfovibrionales</taxon>
        <taxon>Desulfovibrionaceae</taxon>
    </lineage>
</organism>
<keyword evidence="7" id="KW-1185">Reference proteome</keyword>
<name>A0ABV4K2Z4_9BACT</name>
<evidence type="ECO:0000256" key="1">
    <source>
        <dbReference type="ARBA" id="ARBA00022741"/>
    </source>
</evidence>
<evidence type="ECO:0000259" key="5">
    <source>
        <dbReference type="PROSITE" id="PS51206"/>
    </source>
</evidence>
<reference evidence="6 7" key="1">
    <citation type="submission" date="2024-08" db="EMBL/GenBank/DDBJ databases">
        <title>Sulfate-reducing bacteria isolated from formation water of the oil field in Kazakhstan and description of Pseudodesulfovibrio sp.</title>
        <authorList>
            <person name="Bidzhieva S.K."/>
            <person name="Tourova T.P."/>
            <person name="Grouzdev D.S."/>
            <person name="Beletsky A.V."/>
            <person name="Sokolova D.S."/>
            <person name="Samigullina S.R."/>
            <person name="Poltaraus A.B."/>
            <person name="Avtukh A.N."/>
            <person name="Tereshina V.M."/>
            <person name="Zhaparov N.S."/>
            <person name="Mardanov A.V."/>
            <person name="Nazina T.N."/>
        </authorList>
    </citation>
    <scope>NUCLEOTIDE SEQUENCE [LARGE SCALE GENOMIC DNA]</scope>
    <source>
        <strain evidence="6 7">9FUS</strain>
    </source>
</reference>
<gene>
    <name evidence="6" type="ORF">AB6M95_09650</name>
</gene>
<keyword evidence="3" id="KW-0067">ATP-binding</keyword>
<dbReference type="Pfam" id="PF08706">
    <property type="entry name" value="D5_N"/>
    <property type="match status" value="1"/>
</dbReference>
<dbReference type="PANTHER" id="PTHR35372">
    <property type="entry name" value="ATP BINDING PROTEIN-RELATED"/>
    <property type="match status" value="1"/>
</dbReference>
<evidence type="ECO:0000313" key="7">
    <source>
        <dbReference type="Proteomes" id="UP001568698"/>
    </source>
</evidence>
<proteinExistence type="predicted"/>
<evidence type="ECO:0000313" key="6">
    <source>
        <dbReference type="EMBL" id="MEZ7197010.1"/>
    </source>
</evidence>